<feature type="signal peptide" evidence="1">
    <location>
        <begin position="1"/>
        <end position="21"/>
    </location>
</feature>
<protein>
    <submittedName>
        <fullName evidence="2">Uncharacterized protein</fullName>
    </submittedName>
</protein>
<keyword evidence="3" id="KW-1185">Reference proteome</keyword>
<dbReference type="Proteomes" id="UP000823388">
    <property type="component" value="Chromosome 9N"/>
</dbReference>
<organism evidence="2 3">
    <name type="scientific">Panicum virgatum</name>
    <name type="common">Blackwell switchgrass</name>
    <dbReference type="NCBI Taxonomy" id="38727"/>
    <lineage>
        <taxon>Eukaryota</taxon>
        <taxon>Viridiplantae</taxon>
        <taxon>Streptophyta</taxon>
        <taxon>Embryophyta</taxon>
        <taxon>Tracheophyta</taxon>
        <taxon>Spermatophyta</taxon>
        <taxon>Magnoliopsida</taxon>
        <taxon>Liliopsida</taxon>
        <taxon>Poales</taxon>
        <taxon>Poaceae</taxon>
        <taxon>PACMAD clade</taxon>
        <taxon>Panicoideae</taxon>
        <taxon>Panicodae</taxon>
        <taxon>Paniceae</taxon>
        <taxon>Panicinae</taxon>
        <taxon>Panicum</taxon>
        <taxon>Panicum sect. Hiantes</taxon>
    </lineage>
</organism>
<sequence>MWQYSPSDSWLLSVLPLFAECFVVGTRQIDISADCFDFAKCFSSDTSLFA</sequence>
<comment type="caution">
    <text evidence="2">The sequence shown here is derived from an EMBL/GenBank/DDBJ whole genome shotgun (WGS) entry which is preliminary data.</text>
</comment>
<gene>
    <name evidence="2" type="ORF">PVAP13_9NG326373</name>
</gene>
<feature type="chain" id="PRO_5035870707" evidence="1">
    <location>
        <begin position="22"/>
        <end position="50"/>
    </location>
</feature>
<evidence type="ECO:0000313" key="2">
    <source>
        <dbReference type="EMBL" id="KAG2537863.1"/>
    </source>
</evidence>
<reference evidence="2" key="1">
    <citation type="submission" date="2020-05" db="EMBL/GenBank/DDBJ databases">
        <title>WGS assembly of Panicum virgatum.</title>
        <authorList>
            <person name="Lovell J.T."/>
            <person name="Jenkins J."/>
            <person name="Shu S."/>
            <person name="Juenger T.E."/>
            <person name="Schmutz J."/>
        </authorList>
    </citation>
    <scope>NUCLEOTIDE SEQUENCE</scope>
    <source>
        <strain evidence="2">AP13</strain>
    </source>
</reference>
<evidence type="ECO:0000313" key="3">
    <source>
        <dbReference type="Proteomes" id="UP000823388"/>
    </source>
</evidence>
<proteinExistence type="predicted"/>
<accession>A0A8T0MN62</accession>
<dbReference type="AlphaFoldDB" id="A0A8T0MN62"/>
<keyword evidence="1" id="KW-0732">Signal</keyword>
<evidence type="ECO:0000256" key="1">
    <source>
        <dbReference type="SAM" id="SignalP"/>
    </source>
</evidence>
<name>A0A8T0MN62_PANVG</name>
<dbReference type="EMBL" id="CM029054">
    <property type="protein sequence ID" value="KAG2537863.1"/>
    <property type="molecule type" value="Genomic_DNA"/>
</dbReference>